<dbReference type="InterPro" id="IPR051401">
    <property type="entry name" value="GtrA_CellWall_Glycosyl"/>
</dbReference>
<feature type="transmembrane region" description="Helical" evidence="6">
    <location>
        <begin position="66"/>
        <end position="83"/>
    </location>
</feature>
<dbReference type="GO" id="GO:0005886">
    <property type="term" value="C:plasma membrane"/>
    <property type="evidence" value="ECO:0007669"/>
    <property type="project" value="TreeGrafter"/>
</dbReference>
<dbReference type="PANTHER" id="PTHR38459">
    <property type="entry name" value="PROPHAGE BACTOPRENOL-LINKED GLUCOSE TRANSLOCASE HOMOLOG"/>
    <property type="match status" value="1"/>
</dbReference>
<feature type="domain" description="GtrA/DPMS transmembrane" evidence="7">
    <location>
        <begin position="37"/>
        <end position="167"/>
    </location>
</feature>
<name>A0A3D9ZK17_9ACTN</name>
<evidence type="ECO:0000256" key="3">
    <source>
        <dbReference type="ARBA" id="ARBA00022692"/>
    </source>
</evidence>
<gene>
    <name evidence="8" type="ORF">DFJ67_2898</name>
</gene>
<dbReference type="EMBL" id="QUMQ01000001">
    <property type="protein sequence ID" value="REF96904.1"/>
    <property type="molecule type" value="Genomic_DNA"/>
</dbReference>
<evidence type="ECO:0000313" key="8">
    <source>
        <dbReference type="EMBL" id="REF96904.1"/>
    </source>
</evidence>
<dbReference type="PANTHER" id="PTHR38459:SF1">
    <property type="entry name" value="PROPHAGE BACTOPRENOL-LINKED GLUCOSE TRANSLOCASE HOMOLOG"/>
    <property type="match status" value="1"/>
</dbReference>
<proteinExistence type="inferred from homology"/>
<keyword evidence="4 6" id="KW-1133">Transmembrane helix</keyword>
<keyword evidence="5 6" id="KW-0472">Membrane</keyword>
<evidence type="ECO:0000256" key="5">
    <source>
        <dbReference type="ARBA" id="ARBA00023136"/>
    </source>
</evidence>
<reference evidence="8 9" key="1">
    <citation type="submission" date="2018-08" db="EMBL/GenBank/DDBJ databases">
        <title>Sequencing the genomes of 1000 actinobacteria strains.</title>
        <authorList>
            <person name="Klenk H.-P."/>
        </authorList>
    </citation>
    <scope>NUCLEOTIDE SEQUENCE [LARGE SCALE GENOMIC DNA]</scope>
    <source>
        <strain evidence="8 9">DSM 44099</strain>
    </source>
</reference>
<dbReference type="AlphaFoldDB" id="A0A3D9ZK17"/>
<evidence type="ECO:0000256" key="4">
    <source>
        <dbReference type="ARBA" id="ARBA00022989"/>
    </source>
</evidence>
<sequence length="184" mass="20598">MSVEPLRGRPARIVRAVLRLLPTPIRNQVLRHREMLKFLIVGGTCFLVTIAVNYALKLTILSNKPVTALTVATIVTTVLSYILNREWAFRTRGGRERRHEAALFFAVNAIAIGVNDVPLLIGRYVFDLRVPDVSLIVQEISDFGFGIVAGTLAAMAFRFWAYKKWVFPHPKVQLVAQDQGSRAA</sequence>
<feature type="transmembrane region" description="Helical" evidence="6">
    <location>
        <begin position="143"/>
        <end position="161"/>
    </location>
</feature>
<feature type="transmembrane region" description="Helical" evidence="6">
    <location>
        <begin position="35"/>
        <end position="54"/>
    </location>
</feature>
<evidence type="ECO:0000256" key="1">
    <source>
        <dbReference type="ARBA" id="ARBA00004141"/>
    </source>
</evidence>
<accession>A0A3D9ZK17</accession>
<dbReference type="InterPro" id="IPR007267">
    <property type="entry name" value="GtrA_DPMS_TM"/>
</dbReference>
<evidence type="ECO:0000256" key="6">
    <source>
        <dbReference type="SAM" id="Phobius"/>
    </source>
</evidence>
<comment type="caution">
    <text evidence="8">The sequence shown here is derived from an EMBL/GenBank/DDBJ whole genome shotgun (WGS) entry which is preliminary data.</text>
</comment>
<comment type="subcellular location">
    <subcellularLocation>
        <location evidence="1">Membrane</location>
        <topology evidence="1">Multi-pass membrane protein</topology>
    </subcellularLocation>
</comment>
<keyword evidence="3 6" id="KW-0812">Transmembrane</keyword>
<dbReference type="Pfam" id="PF04138">
    <property type="entry name" value="GtrA_DPMS_TM"/>
    <property type="match status" value="1"/>
</dbReference>
<comment type="similarity">
    <text evidence="2">Belongs to the GtrA family.</text>
</comment>
<dbReference type="Proteomes" id="UP000256913">
    <property type="component" value="Unassembled WGS sequence"/>
</dbReference>
<keyword evidence="9" id="KW-1185">Reference proteome</keyword>
<dbReference type="RefSeq" id="WP_203783801.1">
    <property type="nucleotide sequence ID" value="NZ_BONB01000026.1"/>
</dbReference>
<protein>
    <submittedName>
        <fullName evidence="8">Putative flippase GtrA</fullName>
    </submittedName>
</protein>
<evidence type="ECO:0000313" key="9">
    <source>
        <dbReference type="Proteomes" id="UP000256913"/>
    </source>
</evidence>
<dbReference type="GO" id="GO:0000271">
    <property type="term" value="P:polysaccharide biosynthetic process"/>
    <property type="evidence" value="ECO:0007669"/>
    <property type="project" value="InterPro"/>
</dbReference>
<evidence type="ECO:0000259" key="7">
    <source>
        <dbReference type="Pfam" id="PF04138"/>
    </source>
</evidence>
<evidence type="ECO:0000256" key="2">
    <source>
        <dbReference type="ARBA" id="ARBA00009399"/>
    </source>
</evidence>
<organism evidence="8 9">
    <name type="scientific">Asanoa ferruginea</name>
    <dbReference type="NCBI Taxonomy" id="53367"/>
    <lineage>
        <taxon>Bacteria</taxon>
        <taxon>Bacillati</taxon>
        <taxon>Actinomycetota</taxon>
        <taxon>Actinomycetes</taxon>
        <taxon>Micromonosporales</taxon>
        <taxon>Micromonosporaceae</taxon>
        <taxon>Asanoa</taxon>
    </lineage>
</organism>
<feature type="transmembrane region" description="Helical" evidence="6">
    <location>
        <begin position="103"/>
        <end position="123"/>
    </location>
</feature>